<reference evidence="2" key="2">
    <citation type="submission" date="2023-05" db="EMBL/GenBank/DDBJ databases">
        <authorList>
            <consortium name="Lawrence Berkeley National Laboratory"/>
            <person name="Steindorff A."/>
            <person name="Hensen N."/>
            <person name="Bonometti L."/>
            <person name="Westerberg I."/>
            <person name="Brannstrom I.O."/>
            <person name="Guillou S."/>
            <person name="Cros-Aarteil S."/>
            <person name="Calhoun S."/>
            <person name="Haridas S."/>
            <person name="Kuo A."/>
            <person name="Mondo S."/>
            <person name="Pangilinan J."/>
            <person name="Riley R."/>
            <person name="Labutti K."/>
            <person name="Andreopoulos B."/>
            <person name="Lipzen A."/>
            <person name="Chen C."/>
            <person name="Yanf M."/>
            <person name="Daum C."/>
            <person name="Ng V."/>
            <person name="Clum A."/>
            <person name="Ohm R."/>
            <person name="Martin F."/>
            <person name="Silar P."/>
            <person name="Natvig D."/>
            <person name="Lalanne C."/>
            <person name="Gautier V."/>
            <person name="Ament-Velasquez S.L."/>
            <person name="Kruys A."/>
            <person name="Hutchinson M.I."/>
            <person name="Powell A.J."/>
            <person name="Barry K."/>
            <person name="Miller A.N."/>
            <person name="Grigoriev I.V."/>
            <person name="Debuchy R."/>
            <person name="Gladieux P."/>
            <person name="Thoren M.H."/>
            <person name="Johannesson H."/>
        </authorList>
    </citation>
    <scope>NUCLEOTIDE SEQUENCE</scope>
    <source>
        <strain evidence="2">CBS 538.74</strain>
    </source>
</reference>
<comment type="caution">
    <text evidence="2">The sequence shown here is derived from an EMBL/GenBank/DDBJ whole genome shotgun (WGS) entry which is preliminary data.</text>
</comment>
<dbReference type="AlphaFoldDB" id="A0AAN6VJ66"/>
<evidence type="ECO:0000256" key="1">
    <source>
        <dbReference type="SAM" id="MobiDB-lite"/>
    </source>
</evidence>
<gene>
    <name evidence="2" type="ORF">C8A00DRAFT_44661</name>
</gene>
<name>A0AAN6VJ66_9PEZI</name>
<evidence type="ECO:0000313" key="2">
    <source>
        <dbReference type="EMBL" id="KAK4152264.1"/>
    </source>
</evidence>
<dbReference type="Proteomes" id="UP001302745">
    <property type="component" value="Unassembled WGS sequence"/>
</dbReference>
<evidence type="ECO:0000313" key="3">
    <source>
        <dbReference type="Proteomes" id="UP001302745"/>
    </source>
</evidence>
<feature type="compositionally biased region" description="Basic and acidic residues" evidence="1">
    <location>
        <begin position="399"/>
        <end position="420"/>
    </location>
</feature>
<sequence length="455" mass="50768">MAEQSTRPVLMSKIRVPYGRCDYKRFDNIASSHMRAGRGSIGKVEVDCRFLFTKSHWGVVGENKNPAGILYLDLDLRQPPDCKLESATVTVTLEEEDGEEDRIEHLSGCPVKFTDHYGPKSLRGEQSYEQTRKVKRRTPEVQLLGYGAGGLGVDKEKMVQTASRWKFSGHICSSKGNLWYNKLQWDLQENPLERQPTHNNLIHTAFALEHNATRFYMTVHVSGKLARFSDKLISRFKFRSKEEKNEEIVTKIEWRDGYSSSLRLDPIAQDLHPAMQHQNMSQVPIELPSALPAKFRPETTNLASSATYHQPGITPWSAPGLPANVVAEPLMINDPAEHLQTPPTLDDLRLVSGITPRPPSPSHSTATPEQPELDDVSESWGSETLVNSAATTPVDEESTTERITDTWEDNSGKATEEPDPKSQGAGAWLSVTAMLLFCFMKIVSGIKEESANGSL</sequence>
<dbReference type="EMBL" id="MU856981">
    <property type="protein sequence ID" value="KAK4152264.1"/>
    <property type="molecule type" value="Genomic_DNA"/>
</dbReference>
<protein>
    <submittedName>
        <fullName evidence="2">Uncharacterized protein</fullName>
    </submittedName>
</protein>
<organism evidence="2 3">
    <name type="scientific">Chaetomidium leptoderma</name>
    <dbReference type="NCBI Taxonomy" id="669021"/>
    <lineage>
        <taxon>Eukaryota</taxon>
        <taxon>Fungi</taxon>
        <taxon>Dikarya</taxon>
        <taxon>Ascomycota</taxon>
        <taxon>Pezizomycotina</taxon>
        <taxon>Sordariomycetes</taxon>
        <taxon>Sordariomycetidae</taxon>
        <taxon>Sordariales</taxon>
        <taxon>Chaetomiaceae</taxon>
        <taxon>Chaetomidium</taxon>
    </lineage>
</organism>
<feature type="region of interest" description="Disordered" evidence="1">
    <location>
        <begin position="336"/>
        <end position="425"/>
    </location>
</feature>
<keyword evidence="3" id="KW-1185">Reference proteome</keyword>
<accession>A0AAN6VJ66</accession>
<reference evidence="2" key="1">
    <citation type="journal article" date="2023" name="Mol. Phylogenet. Evol.">
        <title>Genome-scale phylogeny and comparative genomics of the fungal order Sordariales.</title>
        <authorList>
            <person name="Hensen N."/>
            <person name="Bonometti L."/>
            <person name="Westerberg I."/>
            <person name="Brannstrom I.O."/>
            <person name="Guillou S."/>
            <person name="Cros-Aarteil S."/>
            <person name="Calhoun S."/>
            <person name="Haridas S."/>
            <person name="Kuo A."/>
            <person name="Mondo S."/>
            <person name="Pangilinan J."/>
            <person name="Riley R."/>
            <person name="LaButti K."/>
            <person name="Andreopoulos B."/>
            <person name="Lipzen A."/>
            <person name="Chen C."/>
            <person name="Yan M."/>
            <person name="Daum C."/>
            <person name="Ng V."/>
            <person name="Clum A."/>
            <person name="Steindorff A."/>
            <person name="Ohm R.A."/>
            <person name="Martin F."/>
            <person name="Silar P."/>
            <person name="Natvig D.O."/>
            <person name="Lalanne C."/>
            <person name="Gautier V."/>
            <person name="Ament-Velasquez S.L."/>
            <person name="Kruys A."/>
            <person name="Hutchinson M.I."/>
            <person name="Powell A.J."/>
            <person name="Barry K."/>
            <person name="Miller A.N."/>
            <person name="Grigoriev I.V."/>
            <person name="Debuchy R."/>
            <person name="Gladieux P."/>
            <person name="Hiltunen Thoren M."/>
            <person name="Johannesson H."/>
        </authorList>
    </citation>
    <scope>NUCLEOTIDE SEQUENCE</scope>
    <source>
        <strain evidence="2">CBS 538.74</strain>
    </source>
</reference>
<proteinExistence type="predicted"/>
<feature type="compositionally biased region" description="Polar residues" evidence="1">
    <location>
        <begin position="379"/>
        <end position="391"/>
    </location>
</feature>